<dbReference type="EMBL" id="CAXAMM010025435">
    <property type="protein sequence ID" value="CAK9056944.1"/>
    <property type="molecule type" value="Genomic_DNA"/>
</dbReference>
<evidence type="ECO:0000256" key="7">
    <source>
        <dbReference type="SAM" id="MobiDB-lite"/>
    </source>
</evidence>
<dbReference type="PROSITE" id="PS51675">
    <property type="entry name" value="SAM_MT_TRM10"/>
    <property type="match status" value="1"/>
</dbReference>
<keyword evidence="3" id="KW-0808">Transferase</keyword>
<organism evidence="11 12">
    <name type="scientific">Durusdinium trenchii</name>
    <dbReference type="NCBI Taxonomy" id="1381693"/>
    <lineage>
        <taxon>Eukaryota</taxon>
        <taxon>Sar</taxon>
        <taxon>Alveolata</taxon>
        <taxon>Dinophyceae</taxon>
        <taxon>Suessiales</taxon>
        <taxon>Symbiodiniaceae</taxon>
        <taxon>Durusdinium</taxon>
    </lineage>
</organism>
<keyword evidence="6" id="KW-0175">Coiled coil</keyword>
<reference evidence="11 12" key="1">
    <citation type="submission" date="2024-02" db="EMBL/GenBank/DDBJ databases">
        <authorList>
            <person name="Chen Y."/>
            <person name="Shah S."/>
            <person name="Dougan E. K."/>
            <person name="Thang M."/>
            <person name="Chan C."/>
        </authorList>
    </citation>
    <scope>NUCLEOTIDE SEQUENCE [LARGE SCALE GENOMIC DNA]</scope>
</reference>
<proteinExistence type="predicted"/>
<dbReference type="PANTHER" id="PTHR13563:SF13">
    <property type="entry name" value="TRNA METHYLTRANSFERASE 10 HOMOLOG A"/>
    <property type="match status" value="1"/>
</dbReference>
<dbReference type="InterPro" id="IPR038459">
    <property type="entry name" value="MT_TRM10-typ_sf"/>
</dbReference>
<dbReference type="PROSITE" id="PS51857">
    <property type="entry name" value="CSD_2"/>
    <property type="match status" value="1"/>
</dbReference>
<feature type="region of interest" description="Disordered" evidence="7">
    <location>
        <begin position="83"/>
        <end position="113"/>
    </location>
</feature>
<evidence type="ECO:0000256" key="3">
    <source>
        <dbReference type="ARBA" id="ARBA00022679"/>
    </source>
</evidence>
<dbReference type="CDD" id="cd18089">
    <property type="entry name" value="SPOUT_Trm10-like"/>
    <property type="match status" value="1"/>
</dbReference>
<accession>A0ABP0N1X9</accession>
<dbReference type="InterPro" id="IPR028564">
    <property type="entry name" value="MT_TRM10-typ"/>
</dbReference>
<gene>
    <name evidence="11" type="ORF">SCF082_LOCUS30619</name>
</gene>
<keyword evidence="8" id="KW-0812">Transmembrane</keyword>
<dbReference type="InterPro" id="IPR002059">
    <property type="entry name" value="CSP_DNA-bd"/>
</dbReference>
<dbReference type="Gene3D" id="2.40.50.140">
    <property type="entry name" value="Nucleic acid-binding proteins"/>
    <property type="match status" value="1"/>
</dbReference>
<evidence type="ECO:0000256" key="2">
    <source>
        <dbReference type="ARBA" id="ARBA00022603"/>
    </source>
</evidence>
<evidence type="ECO:0000259" key="10">
    <source>
        <dbReference type="PROSITE" id="PS51857"/>
    </source>
</evidence>
<evidence type="ECO:0000313" key="11">
    <source>
        <dbReference type="EMBL" id="CAK9056944.1"/>
    </source>
</evidence>
<evidence type="ECO:0000256" key="4">
    <source>
        <dbReference type="ARBA" id="ARBA00022691"/>
    </source>
</evidence>
<evidence type="ECO:0000256" key="1">
    <source>
        <dbReference type="ARBA" id="ARBA00012797"/>
    </source>
</evidence>
<comment type="caution">
    <text evidence="11">The sequence shown here is derived from an EMBL/GenBank/DDBJ whole genome shotgun (WGS) entry which is preliminary data.</text>
</comment>
<evidence type="ECO:0000256" key="6">
    <source>
        <dbReference type="SAM" id="Coils"/>
    </source>
</evidence>
<protein>
    <recommendedName>
        <fullName evidence="1">tRNA (guanine(9)-N(1))-methyltransferase</fullName>
        <ecNumber evidence="1">2.1.1.221</ecNumber>
    </recommendedName>
</protein>
<dbReference type="GO" id="GO:0032259">
    <property type="term" value="P:methylation"/>
    <property type="evidence" value="ECO:0007669"/>
    <property type="project" value="UniProtKB-KW"/>
</dbReference>
<feature type="compositionally biased region" description="Polar residues" evidence="7">
    <location>
        <begin position="94"/>
        <end position="110"/>
    </location>
</feature>
<feature type="transmembrane region" description="Helical" evidence="8">
    <location>
        <begin position="931"/>
        <end position="956"/>
    </location>
</feature>
<evidence type="ECO:0000256" key="5">
    <source>
        <dbReference type="ARBA" id="ARBA00048434"/>
    </source>
</evidence>
<name>A0ABP0N1X9_9DINO</name>
<keyword evidence="8" id="KW-0472">Membrane</keyword>
<sequence>MNPALKRQFEAATAVDKVVEKQKLARGREMGTVLDYDKTKGFGFLLDGDEEKIFVHQSQIIAPGFRMLVKDQKVSFLRGENRGKPWAEDVRNPDGSQITQEKPEESSSSIAKKRRQQLKEQWRNFFEIPQYAVKGYGESLPATVANQDAFALGETVPQLGKVFVMAHGCCSSSGRSNEAASYAKEKLPRFIAKAYEEKPEAEEALKAAFEVLETEFMERAKMKSLTDGAEVTAILFVHALNASGQPCVQLWIASCGASVVLLCSHEGMASRALEPHSTQKASQALKEVGFNVSDTGKVEVSFAEVGQLRPSQIFRMPAARLIGGRPFKTGKSPVVGQPTVKKVREWRCVAGEEPFLLVFSAEVASVLKDHDVLNVALDAWGSPAQGLDGWEAASKAVVRTAQAQGPDRDSLACMAVQCWWQEKPLQRLLAKRAEKKGGASVGAAKRKWRKEQRWLQQKARRVEQRAAERRRAAQRKQAALEEKLSGMTEEERAHFFKEKQRQEVEVEKSLWQSYLHGRPKVVINCSFGEFMQERDNKSLAQQVKVAYSYVKQRRSNVQLHVTSLRPDNPAMAYFKAVGLDGWKVHRHEESLWELFVIEDLIVLSPDAEEELDCIEEDKIYVIGGLVDRVPQKKRSLLQAQGKAGAISGAPPQLRRLPVKRFASKGAYPILNVDTVVKILVERSAGEISIRYAHTSPHFVQPACDVNRTINYIHTAFCSYNGLTFQHAHVDTYYIYTVFCGCSRVTFQYAHIDNNFIYSVFCGYSRFDFQSPHPVTSYILSVYYTGATFKYFHLFTKYLEVDYAHATSFAIHLANVSNESSTTLLLESQEQEAMAGKTQEQKLVTELELEDEQEEEHFTRVDVGCSWTLIGFYFVNYPDDDIKRYTWSTINTTLSIFTAVLAFNGLDQLMVNVVVAPVLGAFPVGSQELARVLVGFVAFLAWYGIALTAIALAAGLMKRDDAELKSRRTWVITDFMRGDHGTAVNGHQLIQNARSKGIADVRGVEVFVASRSLHQENYETRTKCWSTLFAHMTGFAMISAGGDLQNSPPFLTVPMSWLAVLLCILFLVGVFSPTAGI</sequence>
<comment type="catalytic activity">
    <reaction evidence="5">
        <text>guanosine(9) in tRNA + S-adenosyl-L-methionine = N(1)-methylguanosine(9) in tRNA + S-adenosyl-L-homocysteine + H(+)</text>
        <dbReference type="Rhea" id="RHEA:43156"/>
        <dbReference type="Rhea" id="RHEA-COMP:10367"/>
        <dbReference type="Rhea" id="RHEA-COMP:10368"/>
        <dbReference type="ChEBI" id="CHEBI:15378"/>
        <dbReference type="ChEBI" id="CHEBI:57856"/>
        <dbReference type="ChEBI" id="CHEBI:59789"/>
        <dbReference type="ChEBI" id="CHEBI:73542"/>
        <dbReference type="ChEBI" id="CHEBI:74269"/>
        <dbReference type="EC" id="2.1.1.221"/>
    </reaction>
</comment>
<dbReference type="SMART" id="SM00357">
    <property type="entry name" value="CSP"/>
    <property type="match status" value="1"/>
</dbReference>
<dbReference type="EC" id="2.1.1.221" evidence="1"/>
<evidence type="ECO:0000313" key="12">
    <source>
        <dbReference type="Proteomes" id="UP001642464"/>
    </source>
</evidence>
<feature type="compositionally biased region" description="Basic and acidic residues" evidence="7">
    <location>
        <begin position="83"/>
        <end position="92"/>
    </location>
</feature>
<dbReference type="InterPro" id="IPR011129">
    <property type="entry name" value="CSD"/>
</dbReference>
<dbReference type="InterPro" id="IPR012340">
    <property type="entry name" value="NA-bd_OB-fold"/>
</dbReference>
<keyword evidence="12" id="KW-1185">Reference proteome</keyword>
<dbReference type="PANTHER" id="PTHR13563">
    <property type="entry name" value="TRNA (GUANINE-9-) METHYLTRANSFERASE"/>
    <property type="match status" value="1"/>
</dbReference>
<dbReference type="InterPro" id="IPR007356">
    <property type="entry name" value="tRNA_m1G_MeTrfase_euk"/>
</dbReference>
<dbReference type="Gene3D" id="3.40.1280.30">
    <property type="match status" value="1"/>
</dbReference>
<dbReference type="SUPFAM" id="SSF81606">
    <property type="entry name" value="PP2C-like"/>
    <property type="match status" value="1"/>
</dbReference>
<feature type="transmembrane region" description="Helical" evidence="8">
    <location>
        <begin position="1023"/>
        <end position="1041"/>
    </location>
</feature>
<keyword evidence="2 11" id="KW-0489">Methyltransferase</keyword>
<dbReference type="Proteomes" id="UP001642464">
    <property type="component" value="Unassembled WGS sequence"/>
</dbReference>
<evidence type="ECO:0000256" key="8">
    <source>
        <dbReference type="SAM" id="Phobius"/>
    </source>
</evidence>
<feature type="domain" description="SAM-dependent MTase TRM10-type" evidence="9">
    <location>
        <begin position="506"/>
        <end position="707"/>
    </location>
</feature>
<feature type="domain" description="CSD" evidence="10">
    <location>
        <begin position="28"/>
        <end position="92"/>
    </location>
</feature>
<feature type="transmembrane region" description="Helical" evidence="8">
    <location>
        <begin position="1053"/>
        <end position="1071"/>
    </location>
</feature>
<keyword evidence="4" id="KW-0949">S-adenosyl-L-methionine</keyword>
<dbReference type="InterPro" id="IPR036457">
    <property type="entry name" value="PPM-type-like_dom_sf"/>
</dbReference>
<dbReference type="SUPFAM" id="SSF50249">
    <property type="entry name" value="Nucleic acid-binding proteins"/>
    <property type="match status" value="1"/>
</dbReference>
<evidence type="ECO:0000259" key="9">
    <source>
        <dbReference type="PROSITE" id="PS51675"/>
    </source>
</evidence>
<dbReference type="GO" id="GO:0008168">
    <property type="term" value="F:methyltransferase activity"/>
    <property type="evidence" value="ECO:0007669"/>
    <property type="project" value="UniProtKB-KW"/>
</dbReference>
<feature type="non-terminal residue" evidence="11">
    <location>
        <position position="1076"/>
    </location>
</feature>
<keyword evidence="8" id="KW-1133">Transmembrane helix</keyword>
<dbReference type="Pfam" id="PF00313">
    <property type="entry name" value="CSD"/>
    <property type="match status" value="1"/>
</dbReference>
<feature type="coiled-coil region" evidence="6">
    <location>
        <begin position="463"/>
        <end position="490"/>
    </location>
</feature>
<dbReference type="Gene3D" id="3.60.40.10">
    <property type="entry name" value="PPM-type phosphatase domain"/>
    <property type="match status" value="1"/>
</dbReference>